<dbReference type="EMBL" id="VEWJ01000001">
    <property type="protein sequence ID" value="TPF76858.1"/>
    <property type="molecule type" value="Genomic_DNA"/>
</dbReference>
<dbReference type="Gene3D" id="1.10.10.10">
    <property type="entry name" value="Winged helix-like DNA-binding domain superfamily/Winged helix DNA-binding domain"/>
    <property type="match status" value="1"/>
</dbReference>
<dbReference type="GO" id="GO:0006351">
    <property type="term" value="P:DNA-templated transcription"/>
    <property type="evidence" value="ECO:0007669"/>
    <property type="project" value="TreeGrafter"/>
</dbReference>
<accession>A0A502BUU8</accession>
<evidence type="ECO:0000256" key="1">
    <source>
        <dbReference type="ARBA" id="ARBA00009437"/>
    </source>
</evidence>
<keyword evidence="2" id="KW-0805">Transcription regulation</keyword>
<dbReference type="SUPFAM" id="SSF46785">
    <property type="entry name" value="Winged helix' DNA-binding domain"/>
    <property type="match status" value="1"/>
</dbReference>
<dbReference type="InterPro" id="IPR036390">
    <property type="entry name" value="WH_DNA-bd_sf"/>
</dbReference>
<dbReference type="PANTHER" id="PTHR30537:SF26">
    <property type="entry name" value="GLYCINE CLEAVAGE SYSTEM TRANSCRIPTIONAL ACTIVATOR"/>
    <property type="match status" value="1"/>
</dbReference>
<dbReference type="RefSeq" id="WP_140903200.1">
    <property type="nucleotide sequence ID" value="NZ_JBHTMD010000017.1"/>
</dbReference>
<reference evidence="6 7" key="1">
    <citation type="journal article" date="2003" name="Int. J. Syst. Evol. Microbiol.">
        <title>Towards a standardized format for the description of a novel species (of an established genus): Ochrobactrum gallinifaecis sp. nov.</title>
        <authorList>
            <person name="Kampfer P."/>
            <person name="Buczolits S."/>
            <person name="Albrecht A."/>
            <person name="Busse H.J."/>
            <person name="Stackebrandt E."/>
        </authorList>
    </citation>
    <scope>NUCLEOTIDE SEQUENCE [LARGE SCALE GENOMIC DNA]</scope>
    <source>
        <strain evidence="6 7">ISO 196</strain>
    </source>
</reference>
<gene>
    <name evidence="6" type="ORF">FHY56_00330</name>
</gene>
<evidence type="ECO:0000259" key="5">
    <source>
        <dbReference type="PROSITE" id="PS50931"/>
    </source>
</evidence>
<evidence type="ECO:0000256" key="2">
    <source>
        <dbReference type="ARBA" id="ARBA00023015"/>
    </source>
</evidence>
<evidence type="ECO:0000313" key="7">
    <source>
        <dbReference type="Proteomes" id="UP000315388"/>
    </source>
</evidence>
<sequence>MALSLPPLSAVRVFESASRHMSFTRAAKELGMTQAAVSYQIKLLEERVGAPLFLRKPRQVELTELGKRLAPQINEAFDTMRTAFASAREDTQGILTISAVISFASNWLVQRLGSFQMQNPALAVRLDTSNDVVDFSTSNVDMAIRSGRGNWPGLEAHELIKAQFSPMLSPKLIDTIGGVEEPADLLRLRAVDPTDPWWKIWYKAAGIDNPSIQGQSFSRYGAQHLEGRAAVAGQGVGILTPAFHTAELASGQLIQPFDLLCDDGQAYWLVYPKARRNMPKIRAFREWILGELSQRN</sequence>
<dbReference type="Pfam" id="PF00126">
    <property type="entry name" value="HTH_1"/>
    <property type="match status" value="1"/>
</dbReference>
<dbReference type="PROSITE" id="PS50931">
    <property type="entry name" value="HTH_LYSR"/>
    <property type="match status" value="1"/>
</dbReference>
<dbReference type="InterPro" id="IPR000847">
    <property type="entry name" value="LysR_HTH_N"/>
</dbReference>
<comment type="similarity">
    <text evidence="1">Belongs to the LysR transcriptional regulatory family.</text>
</comment>
<dbReference type="FunFam" id="1.10.10.10:FF:000038">
    <property type="entry name" value="Glycine cleavage system transcriptional activator"/>
    <property type="match status" value="1"/>
</dbReference>
<organism evidence="6 7">
    <name type="scientific">Brucella gallinifaecis</name>
    <dbReference type="NCBI Taxonomy" id="215590"/>
    <lineage>
        <taxon>Bacteria</taxon>
        <taxon>Pseudomonadati</taxon>
        <taxon>Pseudomonadota</taxon>
        <taxon>Alphaproteobacteria</taxon>
        <taxon>Hyphomicrobiales</taxon>
        <taxon>Brucellaceae</taxon>
        <taxon>Brucella/Ochrobactrum group</taxon>
        <taxon>Brucella</taxon>
    </lineage>
</organism>
<proteinExistence type="inferred from homology"/>
<protein>
    <submittedName>
        <fullName evidence="6">LysR family transcriptional regulator</fullName>
    </submittedName>
</protein>
<evidence type="ECO:0000313" key="6">
    <source>
        <dbReference type="EMBL" id="TPF76858.1"/>
    </source>
</evidence>
<feature type="domain" description="HTH lysR-type" evidence="5">
    <location>
        <begin position="6"/>
        <end position="63"/>
    </location>
</feature>
<keyword evidence="7" id="KW-1185">Reference proteome</keyword>
<dbReference type="GO" id="GO:0003700">
    <property type="term" value="F:DNA-binding transcription factor activity"/>
    <property type="evidence" value="ECO:0007669"/>
    <property type="project" value="InterPro"/>
</dbReference>
<dbReference type="SUPFAM" id="SSF53850">
    <property type="entry name" value="Periplasmic binding protein-like II"/>
    <property type="match status" value="1"/>
</dbReference>
<dbReference type="PANTHER" id="PTHR30537">
    <property type="entry name" value="HTH-TYPE TRANSCRIPTIONAL REGULATOR"/>
    <property type="match status" value="1"/>
</dbReference>
<dbReference type="InterPro" id="IPR036388">
    <property type="entry name" value="WH-like_DNA-bd_sf"/>
</dbReference>
<dbReference type="GO" id="GO:0043565">
    <property type="term" value="F:sequence-specific DNA binding"/>
    <property type="evidence" value="ECO:0007669"/>
    <property type="project" value="TreeGrafter"/>
</dbReference>
<evidence type="ECO:0000256" key="4">
    <source>
        <dbReference type="ARBA" id="ARBA00023163"/>
    </source>
</evidence>
<dbReference type="Gene3D" id="3.40.190.10">
    <property type="entry name" value="Periplasmic binding protein-like II"/>
    <property type="match status" value="2"/>
</dbReference>
<dbReference type="InterPro" id="IPR058163">
    <property type="entry name" value="LysR-type_TF_proteobact-type"/>
</dbReference>
<dbReference type="CDD" id="cd08432">
    <property type="entry name" value="PBP2_GcdR_TrpI_HvrB_AmpR_like"/>
    <property type="match status" value="1"/>
</dbReference>
<dbReference type="OrthoDB" id="9793571at2"/>
<keyword evidence="3" id="KW-0238">DNA-binding</keyword>
<comment type="caution">
    <text evidence="6">The sequence shown here is derived from an EMBL/GenBank/DDBJ whole genome shotgun (WGS) entry which is preliminary data.</text>
</comment>
<evidence type="ECO:0000256" key="3">
    <source>
        <dbReference type="ARBA" id="ARBA00023125"/>
    </source>
</evidence>
<dbReference type="PRINTS" id="PR00039">
    <property type="entry name" value="HTHLYSR"/>
</dbReference>
<keyword evidence="4" id="KW-0804">Transcription</keyword>
<dbReference type="InterPro" id="IPR005119">
    <property type="entry name" value="LysR_subst-bd"/>
</dbReference>
<dbReference type="Pfam" id="PF03466">
    <property type="entry name" value="LysR_substrate"/>
    <property type="match status" value="1"/>
</dbReference>
<name>A0A502BUU8_9HYPH</name>
<dbReference type="AlphaFoldDB" id="A0A502BUU8"/>
<dbReference type="Proteomes" id="UP000315388">
    <property type="component" value="Unassembled WGS sequence"/>
</dbReference>